<feature type="region of interest" description="Disordered" evidence="1">
    <location>
        <begin position="1"/>
        <end position="43"/>
    </location>
</feature>
<gene>
    <name evidence="2" type="primary">A05p035390.1_BraROA</name>
    <name evidence="2" type="ORF">IGI04_019747</name>
</gene>
<reference evidence="2 3" key="1">
    <citation type="submission" date="2021-03" db="EMBL/GenBank/DDBJ databases">
        <authorList>
            <person name="King G.J."/>
            <person name="Bancroft I."/>
            <person name="Baten A."/>
            <person name="Bloomfield J."/>
            <person name="Borpatragohain P."/>
            <person name="He Z."/>
            <person name="Irish N."/>
            <person name="Irwin J."/>
            <person name="Liu K."/>
            <person name="Mauleon R.P."/>
            <person name="Moore J."/>
            <person name="Morris R."/>
            <person name="Ostergaard L."/>
            <person name="Wang B."/>
            <person name="Wells R."/>
        </authorList>
    </citation>
    <scope>NUCLEOTIDE SEQUENCE [LARGE SCALE GENOMIC DNA]</scope>
    <source>
        <strain evidence="2">R-o-18</strain>
        <tissue evidence="2">Leaf</tissue>
    </source>
</reference>
<evidence type="ECO:0000256" key="1">
    <source>
        <dbReference type="SAM" id="MobiDB-lite"/>
    </source>
</evidence>
<protein>
    <submittedName>
        <fullName evidence="2">Uncharacterized protein</fullName>
    </submittedName>
</protein>
<accession>A0ABQ7MIC8</accession>
<name>A0ABQ7MIC8_BRACM</name>
<feature type="compositionally biased region" description="Basic and acidic residues" evidence="1">
    <location>
        <begin position="11"/>
        <end position="24"/>
    </location>
</feature>
<feature type="region of interest" description="Disordered" evidence="1">
    <location>
        <begin position="107"/>
        <end position="127"/>
    </location>
</feature>
<comment type="caution">
    <text evidence="2">The sequence shown here is derived from an EMBL/GenBank/DDBJ whole genome shotgun (WGS) entry which is preliminary data.</text>
</comment>
<evidence type="ECO:0000313" key="3">
    <source>
        <dbReference type="Proteomes" id="UP000823674"/>
    </source>
</evidence>
<evidence type="ECO:0000313" key="2">
    <source>
        <dbReference type="EMBL" id="KAG5397933.1"/>
    </source>
</evidence>
<proteinExistence type="predicted"/>
<feature type="compositionally biased region" description="Basic residues" evidence="1">
    <location>
        <begin position="25"/>
        <end position="35"/>
    </location>
</feature>
<organism evidence="2 3">
    <name type="scientific">Brassica rapa subsp. trilocularis</name>
    <dbReference type="NCBI Taxonomy" id="1813537"/>
    <lineage>
        <taxon>Eukaryota</taxon>
        <taxon>Viridiplantae</taxon>
        <taxon>Streptophyta</taxon>
        <taxon>Embryophyta</taxon>
        <taxon>Tracheophyta</taxon>
        <taxon>Spermatophyta</taxon>
        <taxon>Magnoliopsida</taxon>
        <taxon>eudicotyledons</taxon>
        <taxon>Gunneridae</taxon>
        <taxon>Pentapetalae</taxon>
        <taxon>rosids</taxon>
        <taxon>malvids</taxon>
        <taxon>Brassicales</taxon>
        <taxon>Brassicaceae</taxon>
        <taxon>Brassiceae</taxon>
        <taxon>Brassica</taxon>
    </lineage>
</organism>
<dbReference type="Proteomes" id="UP000823674">
    <property type="component" value="Chromosome A05"/>
</dbReference>
<dbReference type="EMBL" id="JADBGQ010000005">
    <property type="protein sequence ID" value="KAG5397933.1"/>
    <property type="molecule type" value="Genomic_DNA"/>
</dbReference>
<sequence>MSKSDSPAMNKKKDSTVKKRDVTTKKNKKDALKKKRDAENKSEFMAKKRKLDRGVHGGPRQIQPSMLETVREKHISICFTSYNASYTHPNERNCVAVIEQGILWLRKRGSGTQSKEKRSGQRSCGSD</sequence>
<keyword evidence="3" id="KW-1185">Reference proteome</keyword>